<dbReference type="RefSeq" id="WP_173413980.1">
    <property type="nucleotide sequence ID" value="NZ_CP054139.1"/>
</dbReference>
<proteinExistence type="predicted"/>
<keyword evidence="2" id="KW-1185">Reference proteome</keyword>
<sequence>MINSPEIFKIYESLCATPSDINELLPHLRRYAEKCSHITEMGVREPTSTYAFLAGKPVTLISYDIKRLPGIATVENLAPGTFKFILKDVLKADIEETDFLFIDTFHTATQLERELARHADKAKRYIGFHDTAYFWNFGEAPYPGMTGDICCGRGLKYAIMPFLAKGGWKISFMTDDNNGLLIIERKAKGLAAIGQQITHLKYMLYILTKRPRHLAERVFARLFSRS</sequence>
<dbReference type="KEGG" id="mmab:HQ865_05790"/>
<reference evidence="1 2" key="1">
    <citation type="submission" date="2020-05" db="EMBL/GenBank/DDBJ databases">
        <title>Mucilaginibacter mali sp. nov.</title>
        <authorList>
            <person name="Kim H.S."/>
            <person name="Lee K.C."/>
            <person name="Suh M.K."/>
            <person name="Kim J.-S."/>
            <person name="Han K.-I."/>
            <person name="Eom M.K."/>
            <person name="Shin Y.K."/>
            <person name="Lee J.-S."/>
        </authorList>
    </citation>
    <scope>NUCLEOTIDE SEQUENCE [LARGE SCALE GENOMIC DNA]</scope>
    <source>
        <strain evidence="1 2">G2-14</strain>
    </source>
</reference>
<accession>A0A7D4PZX4</accession>
<evidence type="ECO:0000313" key="1">
    <source>
        <dbReference type="EMBL" id="QKJ29286.1"/>
    </source>
</evidence>
<gene>
    <name evidence="1" type="ORF">HQ865_05790</name>
</gene>
<protein>
    <recommendedName>
        <fullName evidence="3">Class I SAM-dependent methyltransferase</fullName>
    </recommendedName>
</protein>
<name>A0A7D4PZX4_9SPHI</name>
<organism evidence="1 2">
    <name type="scientific">Mucilaginibacter mali</name>
    <dbReference type="NCBI Taxonomy" id="2740462"/>
    <lineage>
        <taxon>Bacteria</taxon>
        <taxon>Pseudomonadati</taxon>
        <taxon>Bacteroidota</taxon>
        <taxon>Sphingobacteriia</taxon>
        <taxon>Sphingobacteriales</taxon>
        <taxon>Sphingobacteriaceae</taxon>
        <taxon>Mucilaginibacter</taxon>
    </lineage>
</organism>
<dbReference type="AlphaFoldDB" id="A0A7D4PZX4"/>
<evidence type="ECO:0008006" key="3">
    <source>
        <dbReference type="Google" id="ProtNLM"/>
    </source>
</evidence>
<evidence type="ECO:0000313" key="2">
    <source>
        <dbReference type="Proteomes" id="UP000505355"/>
    </source>
</evidence>
<dbReference type="Proteomes" id="UP000505355">
    <property type="component" value="Chromosome"/>
</dbReference>
<dbReference type="EMBL" id="CP054139">
    <property type="protein sequence ID" value="QKJ29286.1"/>
    <property type="molecule type" value="Genomic_DNA"/>
</dbReference>